<protein>
    <recommendedName>
        <fullName evidence="1">COMM domain-containing protein 5</fullName>
    </recommendedName>
</protein>
<name>A0A7L3QST3_9SYLV</name>
<dbReference type="EMBL" id="VZUI01055662">
    <property type="protein sequence ID" value="NXV05462.1"/>
    <property type="molecule type" value="Genomic_DNA"/>
</dbReference>
<dbReference type="InterPro" id="IPR037357">
    <property type="entry name" value="COMMD5"/>
</dbReference>
<evidence type="ECO:0000259" key="3">
    <source>
        <dbReference type="PROSITE" id="PS51269"/>
    </source>
</evidence>
<dbReference type="CDD" id="cd04753">
    <property type="entry name" value="Commd5_HCaRG"/>
    <property type="match status" value="1"/>
</dbReference>
<feature type="non-terminal residue" evidence="4">
    <location>
        <position position="1"/>
    </location>
</feature>
<proteinExistence type="inferred from homology"/>
<dbReference type="InterPro" id="IPR017920">
    <property type="entry name" value="COMM"/>
</dbReference>
<feature type="non-terminal residue" evidence="4">
    <location>
        <position position="184"/>
    </location>
</feature>
<dbReference type="PANTHER" id="PTHR15666:SF1">
    <property type="entry name" value="COMM DOMAIN-CONTAINING PROTEIN 5"/>
    <property type="match status" value="1"/>
</dbReference>
<dbReference type="Pfam" id="PF07258">
    <property type="entry name" value="COMM_domain"/>
    <property type="match status" value="1"/>
</dbReference>
<reference evidence="4 5" key="1">
    <citation type="submission" date="2019-09" db="EMBL/GenBank/DDBJ databases">
        <title>Bird 10,000 Genomes (B10K) Project - Family phase.</title>
        <authorList>
            <person name="Zhang G."/>
        </authorList>
    </citation>
    <scope>NUCLEOTIDE SEQUENCE [LARGE SCALE GENOMIC DNA]</scope>
    <source>
        <strain evidence="4">OUT-0056</strain>
        <tissue evidence="4">Blood</tissue>
    </source>
</reference>
<sequence length="184" mass="20933">FALLFSVTVNALEGKDCRESVRLIAESANLSEEQLAFLISGMYTLLREALRLPLSTFKQEVITKKNPNCFVLLFSFRIPEDFIVDFSSVVFGNRRPTSEGTALIQRSRLPSIQDFKWRVDVAISTSSLARALQPSILMMMKLSDGTAHRFEVPVAKFQELRYNVALILKEMNDLEKRSVLKIQD</sequence>
<keyword evidence="5" id="KW-1185">Reference proteome</keyword>
<gene>
    <name evidence="4" type="primary">Commd5</name>
    <name evidence="4" type="ORF">CETCET_R14528</name>
</gene>
<evidence type="ECO:0000313" key="5">
    <source>
        <dbReference type="Proteomes" id="UP000524451"/>
    </source>
</evidence>
<evidence type="ECO:0000313" key="4">
    <source>
        <dbReference type="EMBL" id="NXV05462.1"/>
    </source>
</evidence>
<evidence type="ECO:0000256" key="1">
    <source>
        <dbReference type="ARBA" id="ARBA00016556"/>
    </source>
</evidence>
<dbReference type="Proteomes" id="UP000524451">
    <property type="component" value="Unassembled WGS sequence"/>
</dbReference>
<dbReference type="GO" id="GO:0005634">
    <property type="term" value="C:nucleus"/>
    <property type="evidence" value="ECO:0007669"/>
    <property type="project" value="TreeGrafter"/>
</dbReference>
<dbReference type="PANTHER" id="PTHR15666">
    <property type="entry name" value="COMM DOMAIN CONTAINING PROTEIN 5"/>
    <property type="match status" value="1"/>
</dbReference>
<comment type="similarity">
    <text evidence="2">Belongs to the COMM domain-containing protein 5 family.</text>
</comment>
<dbReference type="PROSITE" id="PS51269">
    <property type="entry name" value="COMM"/>
    <property type="match status" value="1"/>
</dbReference>
<comment type="caution">
    <text evidence="4">The sequence shown here is derived from an EMBL/GenBank/DDBJ whole genome shotgun (WGS) entry which is preliminary data.</text>
</comment>
<organism evidence="4 5">
    <name type="scientific">Cettia cetti</name>
    <dbReference type="NCBI Taxonomy" id="68486"/>
    <lineage>
        <taxon>Eukaryota</taxon>
        <taxon>Metazoa</taxon>
        <taxon>Chordata</taxon>
        <taxon>Craniata</taxon>
        <taxon>Vertebrata</taxon>
        <taxon>Euteleostomi</taxon>
        <taxon>Archelosauria</taxon>
        <taxon>Archosauria</taxon>
        <taxon>Dinosauria</taxon>
        <taxon>Saurischia</taxon>
        <taxon>Theropoda</taxon>
        <taxon>Coelurosauria</taxon>
        <taxon>Aves</taxon>
        <taxon>Neognathae</taxon>
        <taxon>Neoaves</taxon>
        <taxon>Telluraves</taxon>
        <taxon>Australaves</taxon>
        <taxon>Passeriformes</taxon>
        <taxon>Sylvioidea</taxon>
        <taxon>Sylviidae</taxon>
        <taxon>Acrocephalinae</taxon>
        <taxon>Cettia</taxon>
    </lineage>
</organism>
<feature type="domain" description="COMM" evidence="3">
    <location>
        <begin position="111"/>
        <end position="175"/>
    </location>
</feature>
<evidence type="ECO:0000256" key="2">
    <source>
        <dbReference type="ARBA" id="ARBA00093452"/>
    </source>
</evidence>
<dbReference type="AlphaFoldDB" id="A0A7L3QST3"/>
<accession>A0A7L3QST3</accession>